<reference evidence="1" key="1">
    <citation type="journal article" date="2020" name="Nature">
        <title>Giant virus diversity and host interactions through global metagenomics.</title>
        <authorList>
            <person name="Schulz F."/>
            <person name="Roux S."/>
            <person name="Paez-Espino D."/>
            <person name="Jungbluth S."/>
            <person name="Walsh D.A."/>
            <person name="Denef V.J."/>
            <person name="McMahon K.D."/>
            <person name="Konstantinidis K.T."/>
            <person name="Eloe-Fadrosh E.A."/>
            <person name="Kyrpides N.C."/>
            <person name="Woyke T."/>
        </authorList>
    </citation>
    <scope>NUCLEOTIDE SEQUENCE</scope>
    <source>
        <strain evidence="1">GVMAG-S-1029409-49</strain>
    </source>
</reference>
<proteinExistence type="predicted"/>
<organism evidence="1">
    <name type="scientific">viral metagenome</name>
    <dbReference type="NCBI Taxonomy" id="1070528"/>
    <lineage>
        <taxon>unclassified sequences</taxon>
        <taxon>metagenomes</taxon>
        <taxon>organismal metagenomes</taxon>
    </lineage>
</organism>
<accession>A0A6C0M0W8</accession>
<name>A0A6C0M0W8_9ZZZZ</name>
<protein>
    <submittedName>
        <fullName evidence="1">Uncharacterized protein</fullName>
    </submittedName>
</protein>
<dbReference type="EMBL" id="MN740610">
    <property type="protein sequence ID" value="QHU35641.1"/>
    <property type="molecule type" value="Genomic_DNA"/>
</dbReference>
<dbReference type="AlphaFoldDB" id="A0A6C0M0W8"/>
<sequence length="258" mass="29969">MELFVNGTMKDVLFRASVAEKSSRTLTYDEFAYALLTALLSREHTTTNMEDLNFIIEKNRSILNTSRYNIHAFVQAFGMINDGIAFPRTVISIDLKALHSLRGYIHHTTYTFDEFVSVMCDKRHYVPPNEIYTPSNFYLLISTKKDMFELYIEGSSVSELSIAFPKGVPTDVPYAPHESCVYEELRDHHIVLPLVAMKGSMPYLWLHVVKRDDRPIVFRVREYDLHSSMLDRVYSTRIDNIEFKDVMCYVENGVIQRL</sequence>
<evidence type="ECO:0000313" key="1">
    <source>
        <dbReference type="EMBL" id="QHU35641.1"/>
    </source>
</evidence>